<keyword evidence="3" id="KW-0808">Transferase</keyword>
<dbReference type="EMBL" id="CABEEZ010000072">
    <property type="protein sequence ID" value="VTR32654.1"/>
    <property type="molecule type" value="Genomic_DNA"/>
</dbReference>
<dbReference type="PROSITE" id="PS51186">
    <property type="entry name" value="GNAT"/>
    <property type="match status" value="1"/>
</dbReference>
<proteinExistence type="predicted"/>
<dbReference type="GO" id="GO:0016747">
    <property type="term" value="F:acyltransferase activity, transferring groups other than amino-acyl groups"/>
    <property type="evidence" value="ECO:0007669"/>
    <property type="project" value="InterPro"/>
</dbReference>
<dbReference type="KEGG" id="sfw:WN53_00145"/>
<dbReference type="STRING" id="47917.AV650_22930"/>
<name>A0A0F7D3F9_SERFO</name>
<evidence type="ECO:0000313" key="4">
    <source>
        <dbReference type="Proteomes" id="UP000270487"/>
    </source>
</evidence>
<dbReference type="CDD" id="cd04301">
    <property type="entry name" value="NAT_SF"/>
    <property type="match status" value="1"/>
</dbReference>
<dbReference type="Pfam" id="PF00583">
    <property type="entry name" value="Acetyltransf_1"/>
    <property type="match status" value="1"/>
</dbReference>
<reference evidence="3" key="1">
    <citation type="submission" date="2019-05" db="EMBL/GenBank/DDBJ databases">
        <authorList>
            <consortium name="Pathogen Informatics"/>
        </authorList>
    </citation>
    <scope>NUCLEOTIDE SEQUENCE [LARGE SCALE GENOMIC DNA]</scope>
    <source>
        <strain evidence="3">NCTC12965</strain>
        <strain evidence="2 4">NCTC13193</strain>
    </source>
</reference>
<dbReference type="Gene3D" id="3.40.630.30">
    <property type="match status" value="1"/>
</dbReference>
<dbReference type="EMBL" id="LR134492">
    <property type="protein sequence ID" value="VEI73666.1"/>
    <property type="molecule type" value="Genomic_DNA"/>
</dbReference>
<dbReference type="PANTHER" id="PTHR43233:SF1">
    <property type="entry name" value="FAMILY N-ACETYLTRANSFERASE, PUTATIVE (AFU_ORTHOLOGUE AFUA_6G03350)-RELATED"/>
    <property type="match status" value="1"/>
</dbReference>
<dbReference type="InterPro" id="IPR016181">
    <property type="entry name" value="Acyl_CoA_acyltransferase"/>
</dbReference>
<accession>A0A0F7D3F9</accession>
<gene>
    <name evidence="3" type="ORF">NCTC12965_03384</name>
    <name evidence="2" type="ORF">NCTC13193_04279</name>
</gene>
<dbReference type="PANTHER" id="PTHR43233">
    <property type="entry name" value="FAMILY N-ACETYLTRANSFERASE, PUTATIVE (AFU_ORTHOLOGUE AFUA_6G03350)-RELATED"/>
    <property type="match status" value="1"/>
</dbReference>
<evidence type="ECO:0000259" key="1">
    <source>
        <dbReference type="PROSITE" id="PS51186"/>
    </source>
</evidence>
<dbReference type="Proteomes" id="UP000270487">
    <property type="component" value="Chromosome"/>
</dbReference>
<dbReference type="InterPro" id="IPR000182">
    <property type="entry name" value="GNAT_dom"/>
</dbReference>
<protein>
    <submittedName>
        <fullName evidence="3">Predicted acetyltransferase involved in intracellular survival and related acetyltransferases</fullName>
    </submittedName>
</protein>
<dbReference type="GeneID" id="30318559"/>
<evidence type="ECO:0000313" key="3">
    <source>
        <dbReference type="EMBL" id="VTR32654.1"/>
    </source>
</evidence>
<feature type="domain" description="N-acetyltransferase" evidence="1">
    <location>
        <begin position="1"/>
        <end position="139"/>
    </location>
</feature>
<dbReference type="InterPro" id="IPR053144">
    <property type="entry name" value="Acetyltransferase_Butenolide"/>
</dbReference>
<evidence type="ECO:0000313" key="2">
    <source>
        <dbReference type="EMBL" id="VEI73666.1"/>
    </source>
</evidence>
<dbReference type="SUPFAM" id="SSF55729">
    <property type="entry name" value="Acyl-CoA N-acyltransferases (Nat)"/>
    <property type="match status" value="1"/>
</dbReference>
<dbReference type="AlphaFoldDB" id="A0A0F7D3F9"/>
<sequence length="143" mass="16165">MEIITDPRKCNIDWQQLGELLAAAGLGERDQQVLQKVYQNSQFCYWGFIEGELMATAHAISDMTSVAYLADVAIHPRFQGQGYGQQLMDRVMQDLAPLGKVFIYSVPDKLAFYKRYGFHDLTTGMVYADGSALERLQNSGYVR</sequence>
<dbReference type="RefSeq" id="WP_024484519.1">
    <property type="nucleotide sequence ID" value="NZ_CAMFLQ010000008.1"/>
</dbReference>
<organism evidence="3">
    <name type="scientific">Serratia fonticola</name>
    <dbReference type="NCBI Taxonomy" id="47917"/>
    <lineage>
        <taxon>Bacteria</taxon>
        <taxon>Pseudomonadati</taxon>
        <taxon>Pseudomonadota</taxon>
        <taxon>Gammaproteobacteria</taxon>
        <taxon>Enterobacterales</taxon>
        <taxon>Yersiniaceae</taxon>
        <taxon>Serratia</taxon>
    </lineage>
</organism>